<dbReference type="EMBL" id="PP582187">
    <property type="protein sequence ID" value="WZP35619.1"/>
    <property type="molecule type" value="Genomic_DNA"/>
</dbReference>
<accession>A0AAX4PRM1</accession>
<protein>
    <submittedName>
        <fullName evidence="1">Uncharacterized protein</fullName>
    </submittedName>
</protein>
<dbReference type="Proteomes" id="UP001432787">
    <property type="component" value="Segment"/>
</dbReference>
<name>A0AAX4PRM1_9CAUD</name>
<sequence>MKLLSLTCVLIGSKDSPLEFSMLMWLLLFSILRLIAQPSH</sequence>
<reference evidence="1" key="1">
    <citation type="submission" date="2024-04" db="EMBL/GenBank/DDBJ databases">
        <authorList>
            <person name="Soro O."/>
            <person name="Kigen C."/>
            <person name="Nyerere A."/>
            <person name="Musila L."/>
        </authorList>
    </citation>
    <scope>NUCLEOTIDE SEQUENCE</scope>
</reference>
<organism evidence="1 2">
    <name type="scientific">Enterococcus phage vB_Efs6_KEN16</name>
    <dbReference type="NCBI Taxonomy" id="3138325"/>
    <lineage>
        <taxon>Viruses</taxon>
        <taxon>Duplodnaviria</taxon>
        <taxon>Heunggongvirae</taxon>
        <taxon>Uroviricota</taxon>
        <taxon>Caudoviricetes</taxon>
        <taxon>Herelleviridae</taxon>
        <taxon>Brockvirinae</taxon>
        <taxon>Kochikohdavirus</taxon>
    </lineage>
</organism>
<evidence type="ECO:0000313" key="2">
    <source>
        <dbReference type="Proteomes" id="UP001432787"/>
    </source>
</evidence>
<proteinExistence type="predicted"/>
<evidence type="ECO:0000313" key="1">
    <source>
        <dbReference type="EMBL" id="WZP35619.1"/>
    </source>
</evidence>